<dbReference type="Gene3D" id="1.10.630.10">
    <property type="entry name" value="Cytochrome P450"/>
    <property type="match status" value="1"/>
</dbReference>
<evidence type="ECO:0000313" key="10">
    <source>
        <dbReference type="EMBL" id="PNX55384.1"/>
    </source>
</evidence>
<gene>
    <name evidence="10" type="ORF">L195_g049012</name>
</gene>
<dbReference type="SUPFAM" id="SSF48264">
    <property type="entry name" value="Cytochrome P450"/>
    <property type="match status" value="1"/>
</dbReference>
<evidence type="ECO:0000256" key="9">
    <source>
        <dbReference type="ARBA" id="ARBA00023136"/>
    </source>
</evidence>
<evidence type="ECO:0000256" key="2">
    <source>
        <dbReference type="ARBA" id="ARBA00004370"/>
    </source>
</evidence>
<dbReference type="GO" id="GO:0016020">
    <property type="term" value="C:membrane"/>
    <property type="evidence" value="ECO:0007669"/>
    <property type="project" value="UniProtKB-SubCell"/>
</dbReference>
<evidence type="ECO:0000256" key="4">
    <source>
        <dbReference type="ARBA" id="ARBA00022617"/>
    </source>
</evidence>
<evidence type="ECO:0000256" key="5">
    <source>
        <dbReference type="ARBA" id="ARBA00022723"/>
    </source>
</evidence>
<feature type="non-terminal residue" evidence="10">
    <location>
        <position position="1"/>
    </location>
</feature>
<evidence type="ECO:0000256" key="6">
    <source>
        <dbReference type="ARBA" id="ARBA00023002"/>
    </source>
</evidence>
<keyword evidence="7" id="KW-0408">Iron</keyword>
<dbReference type="PANTHER" id="PTHR47943">
    <property type="entry name" value="CYTOCHROME P450 93A3-LIKE"/>
    <property type="match status" value="1"/>
</dbReference>
<sequence>AYIIIFFTTTILHLPPSPPAIPLIGYLHLLTPSLYKSFNSIYIKHGPLLHLRLDPSRNLLLVSCASSSASIFKTNDISFSSRPTFAFADRLPYGTSGFITAPYGPYWRFMK</sequence>
<organism evidence="10 11">
    <name type="scientific">Trifolium pratense</name>
    <name type="common">Red clover</name>
    <dbReference type="NCBI Taxonomy" id="57577"/>
    <lineage>
        <taxon>Eukaryota</taxon>
        <taxon>Viridiplantae</taxon>
        <taxon>Streptophyta</taxon>
        <taxon>Embryophyta</taxon>
        <taxon>Tracheophyta</taxon>
        <taxon>Spermatophyta</taxon>
        <taxon>Magnoliopsida</taxon>
        <taxon>eudicotyledons</taxon>
        <taxon>Gunneridae</taxon>
        <taxon>Pentapetalae</taxon>
        <taxon>rosids</taxon>
        <taxon>fabids</taxon>
        <taxon>Fabales</taxon>
        <taxon>Fabaceae</taxon>
        <taxon>Papilionoideae</taxon>
        <taxon>50 kb inversion clade</taxon>
        <taxon>NPAAA clade</taxon>
        <taxon>Hologalegina</taxon>
        <taxon>IRL clade</taxon>
        <taxon>Trifolieae</taxon>
        <taxon>Trifolium</taxon>
    </lineage>
</organism>
<protein>
    <submittedName>
        <fullName evidence="10">Cytochrome p450 705a20-like protein</fullName>
    </submittedName>
</protein>
<evidence type="ECO:0000256" key="8">
    <source>
        <dbReference type="ARBA" id="ARBA00023033"/>
    </source>
</evidence>
<keyword evidence="5" id="KW-0479">Metal-binding</keyword>
<dbReference type="GO" id="GO:0016705">
    <property type="term" value="F:oxidoreductase activity, acting on paired donors, with incorporation or reduction of molecular oxygen"/>
    <property type="evidence" value="ECO:0007669"/>
    <property type="project" value="InterPro"/>
</dbReference>
<evidence type="ECO:0000256" key="7">
    <source>
        <dbReference type="ARBA" id="ARBA00023004"/>
    </source>
</evidence>
<comment type="subcellular location">
    <subcellularLocation>
        <location evidence="2">Membrane</location>
    </subcellularLocation>
</comment>
<dbReference type="GO" id="GO:0020037">
    <property type="term" value="F:heme binding"/>
    <property type="evidence" value="ECO:0007669"/>
    <property type="project" value="InterPro"/>
</dbReference>
<dbReference type="Pfam" id="PF00067">
    <property type="entry name" value="p450"/>
    <property type="match status" value="1"/>
</dbReference>
<evidence type="ECO:0000256" key="3">
    <source>
        <dbReference type="ARBA" id="ARBA00010617"/>
    </source>
</evidence>
<evidence type="ECO:0000256" key="1">
    <source>
        <dbReference type="ARBA" id="ARBA00001971"/>
    </source>
</evidence>
<comment type="similarity">
    <text evidence="3">Belongs to the cytochrome P450 family.</text>
</comment>
<dbReference type="InterPro" id="IPR001128">
    <property type="entry name" value="Cyt_P450"/>
</dbReference>
<proteinExistence type="inferred from homology"/>
<dbReference type="GO" id="GO:0004497">
    <property type="term" value="F:monooxygenase activity"/>
    <property type="evidence" value="ECO:0007669"/>
    <property type="project" value="UniProtKB-KW"/>
</dbReference>
<reference evidence="10 11" key="1">
    <citation type="journal article" date="2014" name="Am. J. Bot.">
        <title>Genome assembly and annotation for red clover (Trifolium pratense; Fabaceae).</title>
        <authorList>
            <person name="Istvanek J."/>
            <person name="Jaros M."/>
            <person name="Krenek A."/>
            <person name="Repkova J."/>
        </authorList>
    </citation>
    <scope>NUCLEOTIDE SEQUENCE [LARGE SCALE GENOMIC DNA]</scope>
    <source>
        <strain evidence="11">cv. Tatra</strain>
        <tissue evidence="10">Young leaves</tissue>
    </source>
</reference>
<dbReference type="Proteomes" id="UP000236291">
    <property type="component" value="Unassembled WGS sequence"/>
</dbReference>
<keyword evidence="6" id="KW-0560">Oxidoreductase</keyword>
<dbReference type="EMBL" id="ASHM01071357">
    <property type="protein sequence ID" value="PNX55384.1"/>
    <property type="molecule type" value="Genomic_DNA"/>
</dbReference>
<dbReference type="InterPro" id="IPR036396">
    <property type="entry name" value="Cyt_P450_sf"/>
</dbReference>
<keyword evidence="9" id="KW-0472">Membrane</keyword>
<reference evidence="10 11" key="2">
    <citation type="journal article" date="2017" name="Front. Plant Sci.">
        <title>Gene Classification and Mining of Molecular Markers Useful in Red Clover (Trifolium pratense) Breeding.</title>
        <authorList>
            <person name="Istvanek J."/>
            <person name="Dluhosova J."/>
            <person name="Dluhos P."/>
            <person name="Patkova L."/>
            <person name="Nedelnik J."/>
            <person name="Repkova J."/>
        </authorList>
    </citation>
    <scope>NUCLEOTIDE SEQUENCE [LARGE SCALE GENOMIC DNA]</scope>
    <source>
        <strain evidence="11">cv. Tatra</strain>
        <tissue evidence="10">Young leaves</tissue>
    </source>
</reference>
<dbReference type="GO" id="GO:0005506">
    <property type="term" value="F:iron ion binding"/>
    <property type="evidence" value="ECO:0007669"/>
    <property type="project" value="InterPro"/>
</dbReference>
<keyword evidence="8" id="KW-0503">Monooxygenase</keyword>
<dbReference type="STRING" id="57577.A0A2K3JMY0"/>
<name>A0A2K3JMY0_TRIPR</name>
<dbReference type="PANTHER" id="PTHR47943:SF8">
    <property type="entry name" value="CYTOCHROME P450"/>
    <property type="match status" value="1"/>
</dbReference>
<evidence type="ECO:0000313" key="11">
    <source>
        <dbReference type="Proteomes" id="UP000236291"/>
    </source>
</evidence>
<comment type="caution">
    <text evidence="10">The sequence shown here is derived from an EMBL/GenBank/DDBJ whole genome shotgun (WGS) entry which is preliminary data.</text>
</comment>
<keyword evidence="4" id="KW-0349">Heme</keyword>
<dbReference type="AlphaFoldDB" id="A0A2K3JMY0"/>
<dbReference type="ExpressionAtlas" id="A0A2K3JMY0">
    <property type="expression patterns" value="baseline"/>
</dbReference>
<accession>A0A2K3JMY0</accession>
<comment type="cofactor">
    <cofactor evidence="1">
        <name>heme</name>
        <dbReference type="ChEBI" id="CHEBI:30413"/>
    </cofactor>
</comment>